<gene>
    <name evidence="1" type="ORF">DAT39_017969</name>
</gene>
<sequence>RFSQHDYISITIPECVTSRKKRLLITVCELWLVRQKWCCFFLSSWQQQAS</sequence>
<dbReference type="Proteomes" id="UP000727407">
    <property type="component" value="Unassembled WGS sequence"/>
</dbReference>
<keyword evidence="2" id="KW-1185">Reference proteome</keyword>
<dbReference type="AlphaFoldDB" id="A0A8J4TQZ2"/>
<proteinExistence type="predicted"/>
<name>A0A8J4TQZ2_CLAMG</name>
<organism evidence="1 2">
    <name type="scientific">Clarias magur</name>
    <name type="common">Asian catfish</name>
    <name type="synonym">Macropteronotus magur</name>
    <dbReference type="NCBI Taxonomy" id="1594786"/>
    <lineage>
        <taxon>Eukaryota</taxon>
        <taxon>Metazoa</taxon>
        <taxon>Chordata</taxon>
        <taxon>Craniata</taxon>
        <taxon>Vertebrata</taxon>
        <taxon>Euteleostomi</taxon>
        <taxon>Actinopterygii</taxon>
        <taxon>Neopterygii</taxon>
        <taxon>Teleostei</taxon>
        <taxon>Ostariophysi</taxon>
        <taxon>Siluriformes</taxon>
        <taxon>Clariidae</taxon>
        <taxon>Clarias</taxon>
    </lineage>
</organism>
<evidence type="ECO:0000313" key="2">
    <source>
        <dbReference type="Proteomes" id="UP000727407"/>
    </source>
</evidence>
<comment type="caution">
    <text evidence="1">The sequence shown here is derived from an EMBL/GenBank/DDBJ whole genome shotgun (WGS) entry which is preliminary data.</text>
</comment>
<dbReference type="EMBL" id="QNUK01000511">
    <property type="protein sequence ID" value="KAF5892328.1"/>
    <property type="molecule type" value="Genomic_DNA"/>
</dbReference>
<feature type="non-terminal residue" evidence="1">
    <location>
        <position position="1"/>
    </location>
</feature>
<reference evidence="1" key="1">
    <citation type="submission" date="2020-07" db="EMBL/GenBank/DDBJ databases">
        <title>Clarias magur genome sequencing, assembly and annotation.</title>
        <authorList>
            <person name="Kushwaha B."/>
            <person name="Kumar R."/>
            <person name="Das P."/>
            <person name="Joshi C.G."/>
            <person name="Kumar D."/>
            <person name="Nagpure N.S."/>
            <person name="Pandey M."/>
            <person name="Agarwal S."/>
            <person name="Srivastava S."/>
            <person name="Singh M."/>
            <person name="Sahoo L."/>
            <person name="Jayasankar P."/>
            <person name="Meher P.K."/>
            <person name="Koringa P.G."/>
            <person name="Iquebal M.A."/>
            <person name="Das S.P."/>
            <person name="Bit A."/>
            <person name="Patnaik S."/>
            <person name="Patel N."/>
            <person name="Shah T.M."/>
            <person name="Hinsu A."/>
            <person name="Jena J.K."/>
        </authorList>
    </citation>
    <scope>NUCLEOTIDE SEQUENCE</scope>
    <source>
        <strain evidence="1">CIFAMagur01</strain>
        <tissue evidence="1">Testis</tissue>
    </source>
</reference>
<feature type="non-terminal residue" evidence="1">
    <location>
        <position position="50"/>
    </location>
</feature>
<protein>
    <submittedName>
        <fullName evidence="1">Uncharacterized protein</fullName>
    </submittedName>
</protein>
<accession>A0A8J4TQZ2</accession>
<evidence type="ECO:0000313" key="1">
    <source>
        <dbReference type="EMBL" id="KAF5892328.1"/>
    </source>
</evidence>